<organism evidence="1">
    <name type="scientific">Timspurckia oligopyrenoides</name>
    <dbReference type="NCBI Taxonomy" id="708627"/>
    <lineage>
        <taxon>Eukaryota</taxon>
        <taxon>Rhodophyta</taxon>
        <taxon>Bangiophyceae</taxon>
        <taxon>Porphyridiales</taxon>
        <taxon>Porphyridiaceae</taxon>
        <taxon>Timspurckia</taxon>
    </lineage>
</organism>
<dbReference type="EMBL" id="HBFP01006157">
    <property type="protein sequence ID" value="CAD8820001.1"/>
    <property type="molecule type" value="Transcribed_RNA"/>
</dbReference>
<sequence length="147" mass="15684">MAFVSSFGAISGGSVGSSKYVCSSSLTKQNGLVQRSNQRARAALQMSEMTSIEADLKVAQECAEGGCSVEDVQQVLTRLEARRKFLTKELDTVSGLMAKLAGANMSEDRSAVAQVIDAAINIFTSSVDDYPAVGLAPWTMEKPKKKK</sequence>
<evidence type="ECO:0000313" key="1">
    <source>
        <dbReference type="EMBL" id="CAD8820001.1"/>
    </source>
</evidence>
<protein>
    <submittedName>
        <fullName evidence="1">Uncharacterized protein</fullName>
    </submittedName>
</protein>
<gene>
    <name evidence="1" type="ORF">TOLI1172_LOCUS4390</name>
</gene>
<accession>A0A7S1ERU0</accession>
<proteinExistence type="predicted"/>
<reference evidence="1" key="1">
    <citation type="submission" date="2021-01" db="EMBL/GenBank/DDBJ databases">
        <authorList>
            <person name="Corre E."/>
            <person name="Pelletier E."/>
            <person name="Niang G."/>
            <person name="Scheremetjew M."/>
            <person name="Finn R."/>
            <person name="Kale V."/>
            <person name="Holt S."/>
            <person name="Cochrane G."/>
            <person name="Meng A."/>
            <person name="Brown T."/>
            <person name="Cohen L."/>
        </authorList>
    </citation>
    <scope>NUCLEOTIDE SEQUENCE</scope>
    <source>
        <strain evidence="1">CCMP3278</strain>
    </source>
</reference>
<name>A0A7S1ERU0_9RHOD</name>
<dbReference type="AlphaFoldDB" id="A0A7S1ERU0"/>